<dbReference type="GO" id="GO:0003735">
    <property type="term" value="F:structural constituent of ribosome"/>
    <property type="evidence" value="ECO:0007669"/>
    <property type="project" value="InterPro"/>
</dbReference>
<dbReference type="Proteomes" id="UP000826271">
    <property type="component" value="Unassembled WGS sequence"/>
</dbReference>
<protein>
    <recommendedName>
        <fullName evidence="4">50S ribosomal protein 6, chloroplastic</fullName>
    </recommendedName>
</protein>
<sequence>MWVSAIFGSRLVVPLPSTTAAAPPQRLGTGLVIECSSRPQKKATKHHMKTRPRKTRPSDIRRRPTSYPPLPLLPPDWTLVSSDDTSTAAEPQPLESDHFAFHDVNLLDAIDDLFESASRDPLI</sequence>
<comment type="caution">
    <text evidence="2">The sequence shown here is derived from an EMBL/GenBank/DDBJ whole genome shotgun (WGS) entry which is preliminary data.</text>
</comment>
<feature type="compositionally biased region" description="Polar residues" evidence="1">
    <location>
        <begin position="79"/>
        <end position="89"/>
    </location>
</feature>
<keyword evidence="3" id="KW-1185">Reference proteome</keyword>
<evidence type="ECO:0008006" key="4">
    <source>
        <dbReference type="Google" id="ProtNLM"/>
    </source>
</evidence>
<accession>A0AAV6WEI8</accession>
<dbReference type="GO" id="GO:0006412">
    <property type="term" value="P:translation"/>
    <property type="evidence" value="ECO:0007669"/>
    <property type="project" value="InterPro"/>
</dbReference>
<evidence type="ECO:0000313" key="2">
    <source>
        <dbReference type="EMBL" id="KAG8369149.1"/>
    </source>
</evidence>
<dbReference type="EMBL" id="WHWC01000015">
    <property type="protein sequence ID" value="KAG8369149.1"/>
    <property type="molecule type" value="Genomic_DNA"/>
</dbReference>
<reference evidence="2" key="1">
    <citation type="submission" date="2019-10" db="EMBL/GenBank/DDBJ databases">
        <authorList>
            <person name="Zhang R."/>
            <person name="Pan Y."/>
            <person name="Wang J."/>
            <person name="Ma R."/>
            <person name="Yu S."/>
        </authorList>
    </citation>
    <scope>NUCLEOTIDE SEQUENCE</scope>
    <source>
        <strain evidence="2">LA-IB0</strain>
        <tissue evidence="2">Leaf</tissue>
    </source>
</reference>
<feature type="region of interest" description="Disordered" evidence="1">
    <location>
        <begin position="37"/>
        <end position="94"/>
    </location>
</feature>
<dbReference type="GO" id="GO:0019843">
    <property type="term" value="F:rRNA binding"/>
    <property type="evidence" value="ECO:0007669"/>
    <property type="project" value="InterPro"/>
</dbReference>
<proteinExistence type="predicted"/>
<gene>
    <name evidence="2" type="ORF">BUALT_Bualt15G0121300</name>
</gene>
<evidence type="ECO:0000313" key="3">
    <source>
        <dbReference type="Proteomes" id="UP000826271"/>
    </source>
</evidence>
<dbReference type="GO" id="GO:0009507">
    <property type="term" value="C:chloroplast"/>
    <property type="evidence" value="ECO:0007669"/>
    <property type="project" value="InterPro"/>
</dbReference>
<dbReference type="InterPro" id="IPR020526">
    <property type="entry name" value="Ribosomal_cL38"/>
</dbReference>
<dbReference type="PANTHER" id="PTHR36798:SF2">
    <property type="entry name" value="LARGE RIBOSOMAL SUBUNIT PROTEIN CL38"/>
    <property type="match status" value="1"/>
</dbReference>
<evidence type="ECO:0000256" key="1">
    <source>
        <dbReference type="SAM" id="MobiDB-lite"/>
    </source>
</evidence>
<dbReference type="AlphaFoldDB" id="A0AAV6WEI8"/>
<dbReference type="PANTHER" id="PTHR36798">
    <property type="entry name" value="50S RIBOSOMAL PROTEIN 6, CHLOROPLASTIC"/>
    <property type="match status" value="1"/>
</dbReference>
<feature type="compositionally biased region" description="Basic residues" evidence="1">
    <location>
        <begin position="39"/>
        <end position="55"/>
    </location>
</feature>
<dbReference type="Pfam" id="PF17257">
    <property type="entry name" value="DUF5323"/>
    <property type="match status" value="1"/>
</dbReference>
<name>A0AAV6WEI8_9LAMI</name>
<dbReference type="GO" id="GO:0005840">
    <property type="term" value="C:ribosome"/>
    <property type="evidence" value="ECO:0007669"/>
    <property type="project" value="InterPro"/>
</dbReference>
<organism evidence="2 3">
    <name type="scientific">Buddleja alternifolia</name>
    <dbReference type="NCBI Taxonomy" id="168488"/>
    <lineage>
        <taxon>Eukaryota</taxon>
        <taxon>Viridiplantae</taxon>
        <taxon>Streptophyta</taxon>
        <taxon>Embryophyta</taxon>
        <taxon>Tracheophyta</taxon>
        <taxon>Spermatophyta</taxon>
        <taxon>Magnoliopsida</taxon>
        <taxon>eudicotyledons</taxon>
        <taxon>Gunneridae</taxon>
        <taxon>Pentapetalae</taxon>
        <taxon>asterids</taxon>
        <taxon>lamiids</taxon>
        <taxon>Lamiales</taxon>
        <taxon>Scrophulariaceae</taxon>
        <taxon>Buddlejeae</taxon>
        <taxon>Buddleja</taxon>
    </lineage>
</organism>